<comment type="caution">
    <text evidence="3">The sequence shown here is derived from an EMBL/GenBank/DDBJ whole genome shotgun (WGS) entry which is preliminary data.</text>
</comment>
<keyword evidence="4" id="KW-1185">Reference proteome</keyword>
<sequence length="128" mass="14443">MKKKLLRKIITLISILTISASLVACGKPKPVERPKDPKQTVEDKGMTKKIAKEKIVSGSKVYIKDNMIIATMVIKKEAKKEEITKVANQYAQELKKQYKNLQEEYKGMKINVQAVQSGKNVANILIDK</sequence>
<gene>
    <name evidence="3" type="ORF">OW729_12245</name>
</gene>
<keyword evidence="2" id="KW-0732">Signal</keyword>
<dbReference type="PROSITE" id="PS51257">
    <property type="entry name" value="PROKAR_LIPOPROTEIN"/>
    <property type="match status" value="1"/>
</dbReference>
<feature type="signal peptide" evidence="2">
    <location>
        <begin position="1"/>
        <end position="23"/>
    </location>
</feature>
<accession>A0ABT4DAP3</accession>
<evidence type="ECO:0000256" key="1">
    <source>
        <dbReference type="SAM" id="Coils"/>
    </source>
</evidence>
<organism evidence="3 4">
    <name type="scientific">Clostridium brassicae</name>
    <dbReference type="NCBI Taxonomy" id="2999072"/>
    <lineage>
        <taxon>Bacteria</taxon>
        <taxon>Bacillati</taxon>
        <taxon>Bacillota</taxon>
        <taxon>Clostridia</taxon>
        <taxon>Eubacteriales</taxon>
        <taxon>Clostridiaceae</taxon>
        <taxon>Clostridium</taxon>
    </lineage>
</organism>
<protein>
    <recommendedName>
        <fullName evidence="5">Lipoprotein</fullName>
    </recommendedName>
</protein>
<evidence type="ECO:0008006" key="5">
    <source>
        <dbReference type="Google" id="ProtNLM"/>
    </source>
</evidence>
<dbReference type="EMBL" id="JAPQFJ010000012">
    <property type="protein sequence ID" value="MCY6959379.1"/>
    <property type="molecule type" value="Genomic_DNA"/>
</dbReference>
<evidence type="ECO:0000313" key="3">
    <source>
        <dbReference type="EMBL" id="MCY6959379.1"/>
    </source>
</evidence>
<dbReference type="RefSeq" id="WP_268061807.1">
    <property type="nucleotide sequence ID" value="NZ_JAPQFJ010000012.1"/>
</dbReference>
<proteinExistence type="predicted"/>
<evidence type="ECO:0000256" key="2">
    <source>
        <dbReference type="SAM" id="SignalP"/>
    </source>
</evidence>
<feature type="chain" id="PRO_5045288581" description="Lipoprotein" evidence="2">
    <location>
        <begin position="24"/>
        <end position="128"/>
    </location>
</feature>
<feature type="coiled-coil region" evidence="1">
    <location>
        <begin position="84"/>
        <end position="111"/>
    </location>
</feature>
<name>A0ABT4DAP3_9CLOT</name>
<evidence type="ECO:0000313" key="4">
    <source>
        <dbReference type="Proteomes" id="UP001144612"/>
    </source>
</evidence>
<dbReference type="Proteomes" id="UP001144612">
    <property type="component" value="Unassembled WGS sequence"/>
</dbReference>
<reference evidence="3" key="1">
    <citation type="submission" date="2022-12" db="EMBL/GenBank/DDBJ databases">
        <title>Clostridium sp. nov., isolated from industrial wastewater.</title>
        <authorList>
            <person name="Jiayan W."/>
        </authorList>
    </citation>
    <scope>NUCLEOTIDE SEQUENCE</scope>
    <source>
        <strain evidence="3">ZC22-4</strain>
    </source>
</reference>
<keyword evidence="1" id="KW-0175">Coiled coil</keyword>